<accession>T1QZU5</accession>
<name>T1QZU5_9ABAC</name>
<organism evidence="1">
    <name type="scientific">Chrysodeixis chalcites nucleopolyhedrovirus</name>
    <dbReference type="NCBI Taxonomy" id="320432"/>
    <lineage>
        <taxon>Viruses</taxon>
        <taxon>Viruses incertae sedis</taxon>
        <taxon>Naldaviricetes</taxon>
        <taxon>Lefavirales</taxon>
        <taxon>Baculoviridae</taxon>
        <taxon>Alphabaculovirus</taxon>
        <taxon>Alphabaculovirus chrychalcites</taxon>
    </lineage>
</organism>
<protein>
    <submittedName>
        <fullName evidence="1">Uncharacterized protein</fullName>
    </submittedName>
</protein>
<dbReference type="EMBL" id="JX560540">
    <property type="protein sequence ID" value="AGE61435.1"/>
    <property type="molecule type" value="Genomic_DNA"/>
</dbReference>
<sequence>MEYLTNHSILNMISVYFESFDDFLNLQTAMQLDHFTFWNLFYPGAIKKNNIYNSQYAMCYFDLLNKPKVFRKYKKYEDKFDLLVTDDDECVGLHLYLQMIDYDYQHQYRKLLPLMHDRQATFDAMYELFCKSVDIEDMFSDVPRKNISDPASERLKYKYPINVCKILTSRATYVIFKGTDLELRVNFKKYPKLLEYIQKLLTFELDPEERCCFVKSLLGNRSKQLCDWHNIFQYYGKSEVLYKAFIKNNVFYKLVFGIEKDIFLQQYIESTNHLGNLRKILKNDFKKLKFNTEVGLDNTFPVLKYVDLYVLNKICLEFKSVEKNTKKKINFLLQNILFMYKSKILLDKKMLKDVKHLTNLAVNRILIYKRVDGYYKDILDYNRNAMIQQFNNTLSKKIDKKINKHYNFNLKVSRKRKLSTCSDI</sequence>
<reference evidence="1" key="1">
    <citation type="journal article" date="2013" name="Genome Announc.">
        <title>Complete Genome Sequences of Five Chrysodeixis chalcites Nucleopolyhedrovirus Genotypes from a Canary Islands Isolate.</title>
        <authorList>
            <person name="Bernal A."/>
            <person name="Williams T."/>
            <person name="Munoz D."/>
            <person name="Caballero P."/>
            <person name="Simon O."/>
        </authorList>
    </citation>
    <scope>NUCLEOTIDE SEQUENCE</scope>
    <source>
        <strain evidence="1">TF1</strain>
    </source>
</reference>
<proteinExistence type="predicted"/>
<evidence type="ECO:0000313" key="1">
    <source>
        <dbReference type="EMBL" id="AGE61435.1"/>
    </source>
</evidence>